<reference evidence="1 2" key="1">
    <citation type="journal article" date="2017" name="BMC Genomics">
        <title>Chromosome level assembly and secondary metabolite potential of the parasitic fungus Cordyceps militaris.</title>
        <authorList>
            <person name="Kramer G.J."/>
            <person name="Nodwell J.R."/>
        </authorList>
    </citation>
    <scope>NUCLEOTIDE SEQUENCE [LARGE SCALE GENOMIC DNA]</scope>
    <source>
        <strain evidence="1 2">ATCC 34164</strain>
    </source>
</reference>
<dbReference type="AlphaFoldDB" id="A0A2H4SAY7"/>
<evidence type="ECO:0000313" key="2">
    <source>
        <dbReference type="Proteomes" id="UP000323067"/>
    </source>
</evidence>
<evidence type="ECO:0000313" key="1">
    <source>
        <dbReference type="EMBL" id="ATY60257.1"/>
    </source>
</evidence>
<accession>A0A2H4SAY7</accession>
<dbReference type="VEuPathDB" id="FungiDB:A9K55_006128"/>
<gene>
    <name evidence="1" type="ORF">A9K55_006128</name>
</gene>
<protein>
    <submittedName>
        <fullName evidence="1">Uncharacterized protein</fullName>
    </submittedName>
</protein>
<dbReference type="EMBL" id="CP023323">
    <property type="protein sequence ID" value="ATY60257.1"/>
    <property type="molecule type" value="Genomic_DNA"/>
</dbReference>
<name>A0A2H4SAY7_CORMI</name>
<organism evidence="1 2">
    <name type="scientific">Cordyceps militaris</name>
    <name type="common">Caterpillar fungus</name>
    <name type="synonym">Clavaria militaris</name>
    <dbReference type="NCBI Taxonomy" id="73501"/>
    <lineage>
        <taxon>Eukaryota</taxon>
        <taxon>Fungi</taxon>
        <taxon>Dikarya</taxon>
        <taxon>Ascomycota</taxon>
        <taxon>Pezizomycotina</taxon>
        <taxon>Sordariomycetes</taxon>
        <taxon>Hypocreomycetidae</taxon>
        <taxon>Hypocreales</taxon>
        <taxon>Cordycipitaceae</taxon>
        <taxon>Cordyceps</taxon>
    </lineage>
</organism>
<proteinExistence type="predicted"/>
<dbReference type="VEuPathDB" id="FungiDB:CCM_02820"/>
<sequence>MSDNHNVASSRLTKGIRSFGTLAPHAMYFNVKKPVQSTSFPYSPPYVHIEACLETATKACPAQPPVHNLVTQLGS</sequence>
<dbReference type="Proteomes" id="UP000323067">
    <property type="component" value="Chromosome vi"/>
</dbReference>